<proteinExistence type="predicted"/>
<evidence type="ECO:0000313" key="1">
    <source>
        <dbReference type="EMBL" id="PNS12082.1"/>
    </source>
</evidence>
<protein>
    <submittedName>
        <fullName evidence="1">Uncharacterized protein</fullName>
    </submittedName>
</protein>
<reference evidence="2" key="1">
    <citation type="submission" date="2017-09" db="EMBL/GenBank/DDBJ databases">
        <authorList>
            <person name="Palmer M."/>
            <person name="Steenkamp E.T."/>
            <person name="Coetzee M.P."/>
            <person name="Avontuur J.R."/>
            <person name="Van Zyl E."/>
            <person name="Chan W.-Y."/>
            <person name="Blom J."/>
            <person name="Venter S.N."/>
        </authorList>
    </citation>
    <scope>NUCLEOTIDE SEQUENCE [LARGE SCALE GENOMIC DNA]</scope>
    <source>
        <strain evidence="2">QC88-366</strain>
    </source>
</reference>
<comment type="caution">
    <text evidence="1">The sequence shown here is derived from an EMBL/GenBank/DDBJ whole genome shotgun (WGS) entry which is preliminary data.</text>
</comment>
<dbReference type="EMBL" id="NWUO01000005">
    <property type="protein sequence ID" value="PNS12082.1"/>
    <property type="molecule type" value="Genomic_DNA"/>
</dbReference>
<sequence length="208" mass="23239">MSSYRDIAQQIAKIIISPDSVFGFWNGVLSVPTDIGYLAYGFIDTDSRSIRETERIRMMTAIRYGLLKNHNFTKTIEIVFESFNKYVAEEKQNSIYSKTGFSIAGRATTNSLISARLAQTVAQSGGARVRLRGGIIGNLLLAGGMAERSIYTSQKLKAYAPEVYNALRARNYDLLYFFLEPALQPFVEALHVKWTNGAPAFNQIISDD</sequence>
<evidence type="ECO:0000313" key="2">
    <source>
        <dbReference type="Proteomes" id="UP000236345"/>
    </source>
</evidence>
<dbReference type="Proteomes" id="UP000236345">
    <property type="component" value="Unassembled WGS sequence"/>
</dbReference>
<name>A0A2K1QAN3_9GAMM</name>
<organism evidence="1 2">
    <name type="scientific">Mixta theicola</name>
    <dbReference type="NCBI Taxonomy" id="1458355"/>
    <lineage>
        <taxon>Bacteria</taxon>
        <taxon>Pseudomonadati</taxon>
        <taxon>Pseudomonadota</taxon>
        <taxon>Gammaproteobacteria</taxon>
        <taxon>Enterobacterales</taxon>
        <taxon>Erwiniaceae</taxon>
        <taxon>Mixta</taxon>
    </lineage>
</organism>
<keyword evidence="2" id="KW-1185">Reference proteome</keyword>
<dbReference type="OrthoDB" id="6477878at2"/>
<accession>A0A2K1QAN3</accession>
<dbReference type="AlphaFoldDB" id="A0A2K1QAN3"/>
<gene>
    <name evidence="1" type="ORF">COO59_08865</name>
</gene>
<dbReference type="RefSeq" id="WP_103059439.1">
    <property type="nucleotide sequence ID" value="NZ_BSOF01000029.1"/>
</dbReference>